<accession>A0A381ZV72</accession>
<proteinExistence type="predicted"/>
<reference evidence="1" key="1">
    <citation type="submission" date="2018-05" db="EMBL/GenBank/DDBJ databases">
        <authorList>
            <person name="Lanie J.A."/>
            <person name="Ng W.-L."/>
            <person name="Kazmierczak K.M."/>
            <person name="Andrzejewski T.M."/>
            <person name="Davidsen T.M."/>
            <person name="Wayne K.J."/>
            <person name="Tettelin H."/>
            <person name="Glass J.I."/>
            <person name="Rusch D."/>
            <person name="Podicherti R."/>
            <person name="Tsui H.-C.T."/>
            <person name="Winkler M.E."/>
        </authorList>
    </citation>
    <scope>NUCLEOTIDE SEQUENCE</scope>
</reference>
<dbReference type="EMBL" id="UINC01022705">
    <property type="protein sequence ID" value="SVA92871.1"/>
    <property type="molecule type" value="Genomic_DNA"/>
</dbReference>
<dbReference type="AlphaFoldDB" id="A0A381ZV72"/>
<name>A0A381ZV72_9ZZZZ</name>
<gene>
    <name evidence="1" type="ORF">METZ01_LOCUS145725</name>
</gene>
<protein>
    <submittedName>
        <fullName evidence="1">Uncharacterized protein</fullName>
    </submittedName>
</protein>
<sequence>MFYTKLVTHRYPLDEIEEAFRTVADKTTGALKVHVVQDTSAKNLGGA</sequence>
<organism evidence="1">
    <name type="scientific">marine metagenome</name>
    <dbReference type="NCBI Taxonomy" id="408172"/>
    <lineage>
        <taxon>unclassified sequences</taxon>
        <taxon>metagenomes</taxon>
        <taxon>ecological metagenomes</taxon>
    </lineage>
</organism>
<evidence type="ECO:0000313" key="1">
    <source>
        <dbReference type="EMBL" id="SVA92871.1"/>
    </source>
</evidence>
<dbReference type="Gene3D" id="3.90.180.10">
    <property type="entry name" value="Medium-chain alcohol dehydrogenases, catalytic domain"/>
    <property type="match status" value="1"/>
</dbReference>